<dbReference type="Gene3D" id="2.40.128.130">
    <property type="entry name" value="Autotransporter beta-domain"/>
    <property type="match status" value="1"/>
</dbReference>
<dbReference type="PRINTS" id="PR01484">
    <property type="entry name" value="PRTACTNFAMLY"/>
</dbReference>
<dbReference type="Pfam" id="PF03797">
    <property type="entry name" value="Autotransporter"/>
    <property type="match status" value="1"/>
</dbReference>
<organism evidence="2 3">
    <name type="scientific">Sutterella parvirubra YIT 11816</name>
    <dbReference type="NCBI Taxonomy" id="762967"/>
    <lineage>
        <taxon>Bacteria</taxon>
        <taxon>Pseudomonadati</taxon>
        <taxon>Pseudomonadota</taxon>
        <taxon>Betaproteobacteria</taxon>
        <taxon>Burkholderiales</taxon>
        <taxon>Sutterellaceae</taxon>
        <taxon>Sutterella</taxon>
    </lineage>
</organism>
<dbReference type="SMART" id="SM00869">
    <property type="entry name" value="Autotransporter"/>
    <property type="match status" value="1"/>
</dbReference>
<comment type="caution">
    <text evidence="2">The sequence shown here is derived from an EMBL/GenBank/DDBJ whole genome shotgun (WGS) entry which is preliminary data.</text>
</comment>
<reference evidence="2 3" key="1">
    <citation type="submission" date="2011-11" db="EMBL/GenBank/DDBJ databases">
        <authorList>
            <person name="Weinstock G."/>
            <person name="Sodergren E."/>
            <person name="Clifton S."/>
            <person name="Fulton L."/>
            <person name="Fulton B."/>
            <person name="Courtney L."/>
            <person name="Fronick C."/>
            <person name="Harrison M."/>
            <person name="Strong C."/>
            <person name="Farmer C."/>
            <person name="Delahaunty K."/>
            <person name="Markovic C."/>
            <person name="Hall O."/>
            <person name="Minx P."/>
            <person name="Tomlinson C."/>
            <person name="Mitreva M."/>
            <person name="Hou S."/>
            <person name="Chen J."/>
            <person name="Wollam A."/>
            <person name="Pepin K.H."/>
            <person name="Johnson M."/>
            <person name="Bhonagiri V."/>
            <person name="Zhang X."/>
            <person name="Suruliraj S."/>
            <person name="Warren W."/>
            <person name="Chinwalla A."/>
            <person name="Mardis E.R."/>
            <person name="Wilson R.K."/>
        </authorList>
    </citation>
    <scope>NUCLEOTIDE SEQUENCE [LARGE SCALE GENOMIC DNA]</scope>
    <source>
        <strain evidence="2 3">YIT 11816</strain>
    </source>
</reference>
<proteinExistence type="predicted"/>
<dbReference type="PANTHER" id="PTHR35037">
    <property type="entry name" value="C-TERMINAL REGION OF AIDA-LIKE PROTEIN"/>
    <property type="match status" value="1"/>
</dbReference>
<dbReference type="PATRIC" id="fig|762967.3.peg.398"/>
<keyword evidence="3" id="KW-1185">Reference proteome</keyword>
<evidence type="ECO:0000313" key="2">
    <source>
        <dbReference type="EMBL" id="EHY32135.1"/>
    </source>
</evidence>
<dbReference type="InterPro" id="IPR005546">
    <property type="entry name" value="Autotransporte_beta"/>
</dbReference>
<accession>H3KCM4</accession>
<dbReference type="PROSITE" id="PS51208">
    <property type="entry name" value="AUTOTRANSPORTER"/>
    <property type="match status" value="1"/>
</dbReference>
<evidence type="ECO:0000313" key="3">
    <source>
        <dbReference type="Proteomes" id="UP000004956"/>
    </source>
</evidence>
<dbReference type="InterPro" id="IPR051551">
    <property type="entry name" value="Autotransporter_adhesion"/>
</dbReference>
<gene>
    <name evidence="2" type="ORF">HMPREF9440_00477</name>
</gene>
<dbReference type="PANTHER" id="PTHR35037:SF7">
    <property type="entry name" value="AUTOTRANSPORTER"/>
    <property type="match status" value="1"/>
</dbReference>
<sequence length="371" mass="40517">METTKEAANLLKVAAIKGGEGMEAPAFTMAVRVGQAGLNDGTETVLRMVKEDGAAEAAPDPDQTQVVRTSANTVLATLSESFALGATAWRAEMNHLQYRMGELRDHKGFNNGVWARVFQGKDEYGSQNVENDYFGFQAGYDHKLEGTNVILGGAVSYSQGESTFETGDGDSWSLAFTAYGTWLAENGMFIDGTLKYGMLSTDLDMRAQNGADWVRDTASYDTNAMSVSVEAGWRLPVTSLTYVEPQVEVMYGHVRAADYTWAGYDVTAEGTDAFVGRAGFQAGMILPENTGSLYFRASVLNDFRGESDTTFRYGDAKRTVSQDLGGSWYELGLGGNWNVADDTYLYADFQYADGGEIDTPWRWSVGVRHAF</sequence>
<dbReference type="GO" id="GO:0019867">
    <property type="term" value="C:outer membrane"/>
    <property type="evidence" value="ECO:0007669"/>
    <property type="project" value="InterPro"/>
</dbReference>
<dbReference type="STRING" id="762967.HMPREF9440_00477"/>
<name>H3KCM4_9BURK</name>
<feature type="domain" description="Autotransporter" evidence="1">
    <location>
        <begin position="106"/>
        <end position="371"/>
    </location>
</feature>
<dbReference type="EMBL" id="AFBQ01000056">
    <property type="protein sequence ID" value="EHY32135.1"/>
    <property type="molecule type" value="Genomic_DNA"/>
</dbReference>
<dbReference type="AlphaFoldDB" id="H3KCM4"/>
<dbReference type="SUPFAM" id="SSF103515">
    <property type="entry name" value="Autotransporter"/>
    <property type="match status" value="1"/>
</dbReference>
<evidence type="ECO:0000259" key="1">
    <source>
        <dbReference type="PROSITE" id="PS51208"/>
    </source>
</evidence>
<dbReference type="InterPro" id="IPR036709">
    <property type="entry name" value="Autotransporte_beta_dom_sf"/>
</dbReference>
<dbReference type="InterPro" id="IPR003991">
    <property type="entry name" value="Pertactin_virulence_factor"/>
</dbReference>
<dbReference type="Proteomes" id="UP000004956">
    <property type="component" value="Unassembled WGS sequence"/>
</dbReference>
<dbReference type="HOGENOM" id="CLU_715097_0_0_4"/>
<protein>
    <submittedName>
        <fullName evidence="2">Outer membrane autotransporter barrel domain protein</fullName>
    </submittedName>
</protein>
<dbReference type="InterPro" id="IPR006315">
    <property type="entry name" value="OM_autotransptr_brl_dom"/>
</dbReference>
<dbReference type="NCBIfam" id="TIGR01414">
    <property type="entry name" value="autotrans_barl"/>
    <property type="match status" value="1"/>
</dbReference>